<evidence type="ECO:0000313" key="3">
    <source>
        <dbReference type="Proteomes" id="UP000216300"/>
    </source>
</evidence>
<protein>
    <submittedName>
        <fullName evidence="2">6-phosphogluconolactonase</fullName>
    </submittedName>
</protein>
<dbReference type="SUPFAM" id="SSF51004">
    <property type="entry name" value="C-terminal (heme d1) domain of cytochrome cd1-nitrite reductase"/>
    <property type="match status" value="1"/>
</dbReference>
<dbReference type="GO" id="GO:0017057">
    <property type="term" value="F:6-phosphogluconolactonase activity"/>
    <property type="evidence" value="ECO:0007669"/>
    <property type="project" value="TreeGrafter"/>
</dbReference>
<comment type="similarity">
    <text evidence="1">Belongs to the cycloisomerase 2 family.</text>
</comment>
<dbReference type="InterPro" id="IPR050282">
    <property type="entry name" value="Cycloisomerase_2"/>
</dbReference>
<dbReference type="InterPro" id="IPR011048">
    <property type="entry name" value="Haem_d1_sf"/>
</dbReference>
<dbReference type="InterPro" id="IPR019405">
    <property type="entry name" value="Lactonase_7-beta_prop"/>
</dbReference>
<keyword evidence="3" id="KW-1185">Reference proteome</keyword>
<dbReference type="GO" id="GO:0005829">
    <property type="term" value="C:cytosol"/>
    <property type="evidence" value="ECO:0007669"/>
    <property type="project" value="TreeGrafter"/>
</dbReference>
<dbReference type="InterPro" id="IPR015943">
    <property type="entry name" value="WD40/YVTN_repeat-like_dom_sf"/>
</dbReference>
<organism evidence="2 3">
    <name type="scientific">Parenemella sanctibonifatiensis</name>
    <dbReference type="NCBI Taxonomy" id="2016505"/>
    <lineage>
        <taxon>Bacteria</taxon>
        <taxon>Bacillati</taxon>
        <taxon>Actinomycetota</taxon>
        <taxon>Actinomycetes</taxon>
        <taxon>Propionibacteriales</taxon>
        <taxon>Propionibacteriaceae</taxon>
        <taxon>Parenemella</taxon>
    </lineage>
</organism>
<dbReference type="EMBL" id="NMVJ01000009">
    <property type="protein sequence ID" value="OYN89390.1"/>
    <property type="molecule type" value="Genomic_DNA"/>
</dbReference>
<reference evidence="2 3" key="1">
    <citation type="submission" date="2017-07" db="EMBL/GenBank/DDBJ databases">
        <title>Draft whole genome sequences of clinical Proprionibacteriaceae strains.</title>
        <authorList>
            <person name="Bernier A.-M."/>
            <person name="Bernard K."/>
            <person name="Domingo M.-C."/>
        </authorList>
    </citation>
    <scope>NUCLEOTIDE SEQUENCE [LARGE SCALE GENOMIC DNA]</scope>
    <source>
        <strain evidence="2 3">NML 150081</strain>
    </source>
</reference>
<proteinExistence type="inferred from homology"/>
<evidence type="ECO:0000256" key="1">
    <source>
        <dbReference type="ARBA" id="ARBA00005564"/>
    </source>
</evidence>
<gene>
    <name evidence="2" type="ORF">CGZ91_10845</name>
</gene>
<accession>A0A255EDR2</accession>
<sequence length="338" mass="35787">MSHALVANATDGTVSTFAIDGEQLVRRAVTEVGPGVSTFAVAPELGLVFAGVKGSDGGGPQILTLRFDEPSGKLEEVSRRESPVGATYLELTPNRRTLLCASYHNGVGLAWPVDAEGILGEPGGRIEYPNLHCVVAAYDEQAYFVSLGADLIARCDIDADANLAVAATAPAPQGSGPRHLVLDATRTAAYVITEYSGEVLQYSRDHLGQLHEQEKVTIVDPDAGLQHSRLGADPKAEPLIWGADLQLDPQGRAVWASERGASTIATIDFNGDRLGSVVQLQGTEPQPRGFNVSPDGAYVLVTGERSTTVTLYRVGDAGQLEQADRAETGNGANWVRFI</sequence>
<dbReference type="Pfam" id="PF10282">
    <property type="entry name" value="Lactonase"/>
    <property type="match status" value="1"/>
</dbReference>
<dbReference type="RefSeq" id="WP_094455095.1">
    <property type="nucleotide sequence ID" value="NZ_NMVJ01000009.1"/>
</dbReference>
<dbReference type="Gene3D" id="2.130.10.10">
    <property type="entry name" value="YVTN repeat-like/Quinoprotein amine dehydrogenase"/>
    <property type="match status" value="1"/>
</dbReference>
<dbReference type="PANTHER" id="PTHR30344:SF1">
    <property type="entry name" value="6-PHOSPHOGLUCONOLACTONASE"/>
    <property type="match status" value="1"/>
</dbReference>
<comment type="caution">
    <text evidence="2">The sequence shown here is derived from an EMBL/GenBank/DDBJ whole genome shotgun (WGS) entry which is preliminary data.</text>
</comment>
<name>A0A255EDR2_9ACTN</name>
<dbReference type="OrthoDB" id="3725564at2"/>
<evidence type="ECO:0000313" key="2">
    <source>
        <dbReference type="EMBL" id="OYN89390.1"/>
    </source>
</evidence>
<dbReference type="AlphaFoldDB" id="A0A255EDR2"/>
<dbReference type="Proteomes" id="UP000216300">
    <property type="component" value="Unassembled WGS sequence"/>
</dbReference>
<dbReference type="PANTHER" id="PTHR30344">
    <property type="entry name" value="6-PHOSPHOGLUCONOLACTONASE-RELATED"/>
    <property type="match status" value="1"/>
</dbReference>